<dbReference type="InterPro" id="IPR038740">
    <property type="entry name" value="BioF2-like_GNAT_dom"/>
</dbReference>
<dbReference type="EC" id="2.3.1.-" evidence="2"/>
<evidence type="ECO:0000313" key="2">
    <source>
        <dbReference type="EMBL" id="WOJ98301.1"/>
    </source>
</evidence>
<keyword evidence="2" id="KW-0012">Acyltransferase</keyword>
<name>A0ABZ0IGX4_9GAMM</name>
<dbReference type="Gene3D" id="3.40.630.30">
    <property type="match status" value="1"/>
</dbReference>
<dbReference type="Proteomes" id="UP001626549">
    <property type="component" value="Chromosome"/>
</dbReference>
<accession>A0ABZ0IGX4</accession>
<dbReference type="InterPro" id="IPR016181">
    <property type="entry name" value="Acyl_CoA_acyltransferase"/>
</dbReference>
<reference evidence="2 3" key="1">
    <citation type="submission" date="2023-10" db="EMBL/GenBank/DDBJ databases">
        <title>Two novel species belonging to the OM43/NOR5 clade.</title>
        <authorList>
            <person name="Park M."/>
        </authorList>
    </citation>
    <scope>NUCLEOTIDE SEQUENCE [LARGE SCALE GENOMIC DNA]</scope>
    <source>
        <strain evidence="2 3">IMCC45268</strain>
    </source>
</reference>
<keyword evidence="3" id="KW-1185">Reference proteome</keyword>
<sequence length="380" mass="43520">MTSTDRCKVAGNSIQASRIGEYQVSITRLEKNTDLATDWLKLEKQVNPSIFTSWLWISTWLDQIAPPPALLAKVYANQEIVALGVFILKKETRYSLLSSNTARLHQTGLEHEDQVWIEYNALLASPEHKIPALLAVERVLFNEGYCDELKISMLSTTPDSSAYLDRENVNVDLEVVGYKRNLALCRQKKATVLQAVSSNTRQQIRRSMRLYSEQFGKPTILDAQTAEEALRMFDEAGSFHKQRWIDSGFHNAAFTDFHKDLIKRGFDHGNIRLSQLHVGNRLLGVFYFMIYGNTAYFYLQGLRHENNGKLKPGLCGHSLLMQDFLDQGVDEYDFMGGDSQYKQQLADCKNAFVSVRTHNGDWKFLIEDGARHLKRLMFKH</sequence>
<dbReference type="GO" id="GO:0016746">
    <property type="term" value="F:acyltransferase activity"/>
    <property type="evidence" value="ECO:0007669"/>
    <property type="project" value="UniProtKB-KW"/>
</dbReference>
<organism evidence="2 3">
    <name type="scientific">Congregibacter brevis</name>
    <dbReference type="NCBI Taxonomy" id="3081201"/>
    <lineage>
        <taxon>Bacteria</taxon>
        <taxon>Pseudomonadati</taxon>
        <taxon>Pseudomonadota</taxon>
        <taxon>Gammaproteobacteria</taxon>
        <taxon>Cellvibrionales</taxon>
        <taxon>Halieaceae</taxon>
        <taxon>Congregibacter</taxon>
    </lineage>
</organism>
<keyword evidence="2" id="KW-0808">Transferase</keyword>
<dbReference type="RefSeq" id="WP_407329612.1">
    <property type="nucleotide sequence ID" value="NZ_CP136865.1"/>
</dbReference>
<dbReference type="EMBL" id="CP136865">
    <property type="protein sequence ID" value="WOJ98301.1"/>
    <property type="molecule type" value="Genomic_DNA"/>
</dbReference>
<gene>
    <name evidence="2" type="ORF">R0137_06950</name>
</gene>
<evidence type="ECO:0000313" key="3">
    <source>
        <dbReference type="Proteomes" id="UP001626549"/>
    </source>
</evidence>
<feature type="domain" description="BioF2-like acetyltransferase" evidence="1">
    <location>
        <begin position="198"/>
        <end position="343"/>
    </location>
</feature>
<proteinExistence type="predicted"/>
<protein>
    <submittedName>
        <fullName evidence="2">GNAT family N-acetyltransferase</fullName>
        <ecNumber evidence="2">2.3.1.-</ecNumber>
    </submittedName>
</protein>
<dbReference type="Pfam" id="PF13480">
    <property type="entry name" value="Acetyltransf_6"/>
    <property type="match status" value="1"/>
</dbReference>
<dbReference type="SUPFAM" id="SSF55729">
    <property type="entry name" value="Acyl-CoA N-acyltransferases (Nat)"/>
    <property type="match status" value="1"/>
</dbReference>
<evidence type="ECO:0000259" key="1">
    <source>
        <dbReference type="Pfam" id="PF13480"/>
    </source>
</evidence>